<gene>
    <name evidence="6" type="ORF">BKA67DRAFT_596404</name>
</gene>
<reference evidence="6" key="1">
    <citation type="journal article" date="2021" name="Nat. Commun.">
        <title>Genetic determinants of endophytism in the Arabidopsis root mycobiome.</title>
        <authorList>
            <person name="Mesny F."/>
            <person name="Miyauchi S."/>
            <person name="Thiergart T."/>
            <person name="Pickel B."/>
            <person name="Atanasova L."/>
            <person name="Karlsson M."/>
            <person name="Huettel B."/>
            <person name="Barry K.W."/>
            <person name="Haridas S."/>
            <person name="Chen C."/>
            <person name="Bauer D."/>
            <person name="Andreopoulos W."/>
            <person name="Pangilinan J."/>
            <person name="LaButti K."/>
            <person name="Riley R."/>
            <person name="Lipzen A."/>
            <person name="Clum A."/>
            <person name="Drula E."/>
            <person name="Henrissat B."/>
            <person name="Kohler A."/>
            <person name="Grigoriev I.V."/>
            <person name="Martin F.M."/>
            <person name="Hacquard S."/>
        </authorList>
    </citation>
    <scope>NUCLEOTIDE SEQUENCE</scope>
    <source>
        <strain evidence="6">MPI-SDFR-AT-0073</strain>
    </source>
</reference>
<evidence type="ECO:0000313" key="7">
    <source>
        <dbReference type="Proteomes" id="UP000758603"/>
    </source>
</evidence>
<organism evidence="6 7">
    <name type="scientific">Truncatella angustata</name>
    <dbReference type="NCBI Taxonomy" id="152316"/>
    <lineage>
        <taxon>Eukaryota</taxon>
        <taxon>Fungi</taxon>
        <taxon>Dikarya</taxon>
        <taxon>Ascomycota</taxon>
        <taxon>Pezizomycotina</taxon>
        <taxon>Sordariomycetes</taxon>
        <taxon>Xylariomycetidae</taxon>
        <taxon>Amphisphaeriales</taxon>
        <taxon>Sporocadaceae</taxon>
        <taxon>Truncatella</taxon>
    </lineage>
</organism>
<dbReference type="PANTHER" id="PTHR40079">
    <property type="entry name" value="MANNAN ENDO-1,4-BETA-MANNOSIDASE E-RELATED"/>
    <property type="match status" value="1"/>
</dbReference>
<name>A0A9P8RE65_9PEZI</name>
<sequence>MSYNNIDPNANPQAKALLKFIQYQFGWHYLSGQQDITSFNWVKSQIGKTPAILGNDFINYSPSAVANGATGTDVDTAIQNDKSGAINAFVWHWIAPTNLGKDGQPWYSGFYTKATFFNLAGALSEGTGGTNYKLLLRDIDAIAIQIKKLQDAGVPILFRPLHEPDGAWFWWGAQGSGSFKQLWKILYTRLTSYHGLHNMVWVCNTDKSDWYPGNEFCDVATVDIYASAGDHNPQAAAWATMYELTGGTRVLALAEVGVIPDPELQASQDIPWAYWMTWSGDFISGGSQNSKQFLFDVYSNTHVATVDGVTQIGNWKSTT</sequence>
<dbReference type="PANTHER" id="PTHR40079:SF4">
    <property type="entry name" value="GH26 DOMAIN-CONTAINING PROTEIN-RELATED"/>
    <property type="match status" value="1"/>
</dbReference>
<keyword evidence="2 4" id="KW-0378">Hydrolase</keyword>
<evidence type="ECO:0000256" key="2">
    <source>
        <dbReference type="ARBA" id="ARBA00022801"/>
    </source>
</evidence>
<feature type="domain" description="GH26" evidence="5">
    <location>
        <begin position="7"/>
        <end position="307"/>
    </location>
</feature>
<dbReference type="InterPro" id="IPR022790">
    <property type="entry name" value="GH26_dom"/>
</dbReference>
<dbReference type="EMBL" id="JAGPXC010000015">
    <property type="protein sequence ID" value="KAH6638621.1"/>
    <property type="molecule type" value="Genomic_DNA"/>
</dbReference>
<evidence type="ECO:0000256" key="1">
    <source>
        <dbReference type="ARBA" id="ARBA00007754"/>
    </source>
</evidence>
<dbReference type="Gene3D" id="3.20.20.80">
    <property type="entry name" value="Glycosidases"/>
    <property type="match status" value="1"/>
</dbReference>
<dbReference type="GO" id="GO:0006080">
    <property type="term" value="P:substituted mannan metabolic process"/>
    <property type="evidence" value="ECO:0007669"/>
    <property type="project" value="InterPro"/>
</dbReference>
<keyword evidence="3 4" id="KW-0326">Glycosidase</keyword>
<comment type="similarity">
    <text evidence="1 4">Belongs to the glycosyl hydrolase 26 family.</text>
</comment>
<dbReference type="GeneID" id="70134188"/>
<feature type="active site" description="Proton donor" evidence="4">
    <location>
        <position position="163"/>
    </location>
</feature>
<dbReference type="InterPro" id="IPR017853">
    <property type="entry name" value="GH"/>
</dbReference>
<dbReference type="InterPro" id="IPR000805">
    <property type="entry name" value="Glyco_hydro_26"/>
</dbReference>
<accession>A0A9P8RE65</accession>
<dbReference type="OrthoDB" id="5286354at2759"/>
<feature type="active site" description="Nucleophile" evidence="4">
    <location>
        <position position="255"/>
    </location>
</feature>
<evidence type="ECO:0000256" key="4">
    <source>
        <dbReference type="PROSITE-ProRule" id="PRU01100"/>
    </source>
</evidence>
<dbReference type="AlphaFoldDB" id="A0A9P8RE65"/>
<proteinExistence type="inferred from homology"/>
<dbReference type="Pfam" id="PF02156">
    <property type="entry name" value="Glyco_hydro_26"/>
    <property type="match status" value="1"/>
</dbReference>
<keyword evidence="7" id="KW-1185">Reference proteome</keyword>
<dbReference type="GO" id="GO:0016985">
    <property type="term" value="F:mannan endo-1,4-beta-mannosidase activity"/>
    <property type="evidence" value="ECO:0007669"/>
    <property type="project" value="InterPro"/>
</dbReference>
<dbReference type="Proteomes" id="UP000758603">
    <property type="component" value="Unassembled WGS sequence"/>
</dbReference>
<protein>
    <submittedName>
        <fullName evidence="6">Mannan endo-1,4-beta-mannosidase A</fullName>
    </submittedName>
</protein>
<evidence type="ECO:0000259" key="5">
    <source>
        <dbReference type="PROSITE" id="PS51764"/>
    </source>
</evidence>
<dbReference type="PROSITE" id="PS51764">
    <property type="entry name" value="GH26"/>
    <property type="match status" value="1"/>
</dbReference>
<evidence type="ECO:0000313" key="6">
    <source>
        <dbReference type="EMBL" id="KAH6638621.1"/>
    </source>
</evidence>
<dbReference type="RefSeq" id="XP_045950893.1">
    <property type="nucleotide sequence ID" value="XM_046105297.1"/>
</dbReference>
<comment type="caution">
    <text evidence="6">The sequence shown here is derived from an EMBL/GenBank/DDBJ whole genome shotgun (WGS) entry which is preliminary data.</text>
</comment>
<dbReference type="PRINTS" id="PR00739">
    <property type="entry name" value="GLHYDRLASE26"/>
</dbReference>
<dbReference type="SUPFAM" id="SSF51445">
    <property type="entry name" value="(Trans)glycosidases"/>
    <property type="match status" value="1"/>
</dbReference>
<evidence type="ECO:0000256" key="3">
    <source>
        <dbReference type="ARBA" id="ARBA00023295"/>
    </source>
</evidence>